<keyword evidence="2" id="KW-1185">Reference proteome</keyword>
<proteinExistence type="predicted"/>
<dbReference type="AlphaFoldDB" id="A0A8T0TTG8"/>
<protein>
    <submittedName>
        <fullName evidence="1">Uncharacterized protein</fullName>
    </submittedName>
</protein>
<dbReference type="EMBL" id="CM029043">
    <property type="protein sequence ID" value="KAG2612126.1"/>
    <property type="molecule type" value="Genomic_DNA"/>
</dbReference>
<evidence type="ECO:0000313" key="2">
    <source>
        <dbReference type="Proteomes" id="UP000823388"/>
    </source>
</evidence>
<dbReference type="Proteomes" id="UP000823388">
    <property type="component" value="Chromosome 4K"/>
</dbReference>
<comment type="caution">
    <text evidence="1">The sequence shown here is derived from an EMBL/GenBank/DDBJ whole genome shotgun (WGS) entry which is preliminary data.</text>
</comment>
<reference evidence="1" key="1">
    <citation type="submission" date="2020-05" db="EMBL/GenBank/DDBJ databases">
        <title>WGS assembly of Panicum virgatum.</title>
        <authorList>
            <person name="Lovell J.T."/>
            <person name="Jenkins J."/>
            <person name="Shu S."/>
            <person name="Juenger T.E."/>
            <person name="Schmutz J."/>
        </authorList>
    </citation>
    <scope>NUCLEOTIDE SEQUENCE</scope>
    <source>
        <strain evidence="1">AP13</strain>
    </source>
</reference>
<sequence length="128" mass="13674">MLDPPTLAPDLRTPSWGSPLVDGGGASQGWGYSSSSRLLGSKYDRLWPGFAFPLARWSLGAVATGQRWFWPLSACRPLLARAGTIALRIFGAAAASGPARVGALGRSPTRLALPWCRPHVVPEMEFVT</sequence>
<evidence type="ECO:0000313" key="1">
    <source>
        <dbReference type="EMBL" id="KAG2612126.1"/>
    </source>
</evidence>
<name>A0A8T0TTG8_PANVG</name>
<organism evidence="1 2">
    <name type="scientific">Panicum virgatum</name>
    <name type="common">Blackwell switchgrass</name>
    <dbReference type="NCBI Taxonomy" id="38727"/>
    <lineage>
        <taxon>Eukaryota</taxon>
        <taxon>Viridiplantae</taxon>
        <taxon>Streptophyta</taxon>
        <taxon>Embryophyta</taxon>
        <taxon>Tracheophyta</taxon>
        <taxon>Spermatophyta</taxon>
        <taxon>Magnoliopsida</taxon>
        <taxon>Liliopsida</taxon>
        <taxon>Poales</taxon>
        <taxon>Poaceae</taxon>
        <taxon>PACMAD clade</taxon>
        <taxon>Panicoideae</taxon>
        <taxon>Panicodae</taxon>
        <taxon>Paniceae</taxon>
        <taxon>Panicinae</taxon>
        <taxon>Panicum</taxon>
        <taxon>Panicum sect. Hiantes</taxon>
    </lineage>
</organism>
<gene>
    <name evidence="1" type="ORF">PVAP13_4KG241110</name>
</gene>
<accession>A0A8T0TTG8</accession>